<proteinExistence type="predicted"/>
<dbReference type="OrthoDB" id="9797506at2"/>
<dbReference type="EMBL" id="LNYL01000001">
    <property type="protein sequence ID" value="KTD31968.1"/>
    <property type="molecule type" value="Genomic_DNA"/>
</dbReference>
<keyword evidence="1" id="KW-0732">Signal</keyword>
<dbReference type="InterPro" id="IPR008914">
    <property type="entry name" value="PEBP"/>
</dbReference>
<dbReference type="PATRIC" id="fig|466.6.peg.12"/>
<reference evidence="2 3" key="1">
    <citation type="submission" date="2015-11" db="EMBL/GenBank/DDBJ databases">
        <title>Genomic analysis of 38 Legionella species identifies large and diverse effector repertoires.</title>
        <authorList>
            <person name="Burstein D."/>
            <person name="Amaro F."/>
            <person name="Zusman T."/>
            <person name="Lifshitz Z."/>
            <person name="Cohen O."/>
            <person name="Gilbert J.A."/>
            <person name="Pupko T."/>
            <person name="Shuman H.A."/>
            <person name="Segal G."/>
        </authorList>
    </citation>
    <scope>NUCLEOTIDE SEQUENCE [LARGE SCALE GENOMIC DNA]</scope>
    <source>
        <strain evidence="2 3">PX-1-G2-E2</strain>
    </source>
</reference>
<dbReference type="CDD" id="cd00865">
    <property type="entry name" value="PEBP_bact_arch"/>
    <property type="match status" value="1"/>
</dbReference>
<dbReference type="PANTHER" id="PTHR30289:SF1">
    <property type="entry name" value="PEBP (PHOSPHATIDYLETHANOLAMINE-BINDING PROTEIN) FAMILY PROTEIN"/>
    <property type="match status" value="1"/>
</dbReference>
<dbReference type="STRING" id="466.Lmac_0012"/>
<keyword evidence="3" id="KW-1185">Reference proteome</keyword>
<dbReference type="PROSITE" id="PS51257">
    <property type="entry name" value="PROKAR_LIPOPROTEIN"/>
    <property type="match status" value="1"/>
</dbReference>
<dbReference type="AlphaFoldDB" id="A0A0W0WI48"/>
<dbReference type="InterPro" id="IPR005247">
    <property type="entry name" value="YbhB_YbcL/LppC-like"/>
</dbReference>
<feature type="signal peptide" evidence="1">
    <location>
        <begin position="1"/>
        <end position="22"/>
    </location>
</feature>
<evidence type="ECO:0000313" key="3">
    <source>
        <dbReference type="Proteomes" id="UP000054908"/>
    </source>
</evidence>
<comment type="caution">
    <text evidence="2">The sequence shown here is derived from an EMBL/GenBank/DDBJ whole genome shotgun (WGS) entry which is preliminary data.</text>
</comment>
<accession>A0A0W0WI48</accession>
<dbReference type="SUPFAM" id="SSF49777">
    <property type="entry name" value="PEBP-like"/>
    <property type="match status" value="1"/>
</dbReference>
<organism evidence="2 3">
    <name type="scientific">Legionella maceachernii</name>
    <dbReference type="NCBI Taxonomy" id="466"/>
    <lineage>
        <taxon>Bacteria</taxon>
        <taxon>Pseudomonadati</taxon>
        <taxon>Pseudomonadota</taxon>
        <taxon>Gammaproteobacteria</taxon>
        <taxon>Legionellales</taxon>
        <taxon>Legionellaceae</taxon>
        <taxon>Legionella</taxon>
    </lineage>
</organism>
<dbReference type="Gene3D" id="3.90.280.10">
    <property type="entry name" value="PEBP-like"/>
    <property type="match status" value="1"/>
</dbReference>
<evidence type="ECO:0000313" key="2">
    <source>
        <dbReference type="EMBL" id="KTD31968.1"/>
    </source>
</evidence>
<gene>
    <name evidence="2" type="ORF">Lmac_0012</name>
</gene>
<sequence>MTNKYSWVFFIALSCLSVSGFAASLTLESPAFNGNTSIPRQYTCDGADISPPLFWQSPPVNTKSFVLIVDDPDAPSGDWVHWVLFNIPADTWLLSEAAENPVGAVTGQNSWGQASYRGPCPPSGTHHYFFRLYALDTVLNLGATADKYDVLKAMQSHILELSELIGIYSRE</sequence>
<evidence type="ECO:0000256" key="1">
    <source>
        <dbReference type="SAM" id="SignalP"/>
    </source>
</evidence>
<dbReference type="NCBIfam" id="TIGR00481">
    <property type="entry name" value="YbhB/YbcL family Raf kinase inhibitor-like protein"/>
    <property type="match status" value="1"/>
</dbReference>
<name>A0A0W0WI48_9GAMM</name>
<feature type="chain" id="PRO_5006915472" evidence="1">
    <location>
        <begin position="23"/>
        <end position="171"/>
    </location>
</feature>
<dbReference type="Proteomes" id="UP000054908">
    <property type="component" value="Unassembled WGS sequence"/>
</dbReference>
<dbReference type="PANTHER" id="PTHR30289">
    <property type="entry name" value="UNCHARACTERIZED PROTEIN YBCL-RELATED"/>
    <property type="match status" value="1"/>
</dbReference>
<protein>
    <submittedName>
        <fullName evidence="2">Phosphatidylethanolamine-binding protein PebP</fullName>
    </submittedName>
</protein>
<dbReference type="Pfam" id="PF01161">
    <property type="entry name" value="PBP"/>
    <property type="match status" value="1"/>
</dbReference>
<dbReference type="InterPro" id="IPR036610">
    <property type="entry name" value="PEBP-like_sf"/>
</dbReference>
<dbReference type="RefSeq" id="WP_065239960.1">
    <property type="nucleotide sequence ID" value="NZ_CAAAIB010000003.1"/>
</dbReference>